<evidence type="ECO:0000259" key="7">
    <source>
        <dbReference type="Pfam" id="PF09335"/>
    </source>
</evidence>
<feature type="transmembrane region" description="Helical" evidence="6">
    <location>
        <begin position="12"/>
        <end position="36"/>
    </location>
</feature>
<gene>
    <name evidence="9" type="ORF">CPM_1465</name>
    <name evidence="8" type="ORF">CSP5_1471</name>
</gene>
<evidence type="ECO:0000256" key="3">
    <source>
        <dbReference type="ARBA" id="ARBA00022692"/>
    </source>
</evidence>
<keyword evidence="10" id="KW-1185">Reference proteome</keyword>
<keyword evidence="3 6" id="KW-0812">Transmembrane</keyword>
<dbReference type="RefSeq" id="WP_021788824.1">
    <property type="nucleotide sequence ID" value="NZ_LT671858.1"/>
</dbReference>
<dbReference type="PANTHER" id="PTHR42709:SF6">
    <property type="entry name" value="UNDECAPRENYL PHOSPHATE TRANSPORTER A"/>
    <property type="match status" value="1"/>
</dbReference>
<evidence type="ECO:0000313" key="8">
    <source>
        <dbReference type="EMBL" id="SIM75168.1"/>
    </source>
</evidence>
<evidence type="ECO:0000313" key="9">
    <source>
        <dbReference type="EMBL" id="SJK85261.1"/>
    </source>
</evidence>
<evidence type="ECO:0000256" key="5">
    <source>
        <dbReference type="ARBA" id="ARBA00023136"/>
    </source>
</evidence>
<dbReference type="GO" id="GO:0005886">
    <property type="term" value="C:plasma membrane"/>
    <property type="evidence" value="ECO:0007669"/>
    <property type="project" value="UniProtKB-SubCell"/>
</dbReference>
<dbReference type="Proteomes" id="UP000187822">
    <property type="component" value="Chromosome I"/>
</dbReference>
<feature type="transmembrane region" description="Helical" evidence="6">
    <location>
        <begin position="85"/>
        <end position="110"/>
    </location>
</feature>
<evidence type="ECO:0000256" key="2">
    <source>
        <dbReference type="ARBA" id="ARBA00022475"/>
    </source>
</evidence>
<feature type="domain" description="VTT" evidence="7">
    <location>
        <begin position="80"/>
        <end position="199"/>
    </location>
</feature>
<dbReference type="InterPro" id="IPR051311">
    <property type="entry name" value="DedA_domain"/>
</dbReference>
<reference evidence="10" key="3">
    <citation type="submission" date="2016-06" db="EMBL/GenBank/DDBJ databases">
        <authorList>
            <person name="Toshchakov V.S."/>
        </authorList>
    </citation>
    <scope>NUCLEOTIDE SEQUENCE [LARGE SCALE GENOMIC DNA]</scope>
    <source>
        <strain>PM4 (JCM 30641</strain>
        <strain evidence="10">\VKM B-2940)</strain>
    </source>
</reference>
<evidence type="ECO:0000256" key="4">
    <source>
        <dbReference type="ARBA" id="ARBA00022989"/>
    </source>
</evidence>
<proteinExistence type="predicted"/>
<dbReference type="Pfam" id="PF09335">
    <property type="entry name" value="VTT_dom"/>
    <property type="match status" value="1"/>
</dbReference>
<keyword evidence="5 6" id="KW-0472">Membrane</keyword>
<dbReference type="OrthoDB" id="56381at2157"/>
<sequence>MYRFLRSNLNRYYLYAETLLIVFIILSSLDIANGYFHYISIDINLKNVSFGAFEPIYKLGYLGMFIIIAFGPLPDDILVPFYGYLAFVGLFNVYATLFVSVLAMLFVSLIEYLSGRFAGRELLLKALSKIKIREKDINKADDWIATHGTFSIFISTFIPYGKVLFALGAGILKMKFSNFTISITSGYLIRFIFLIYIGYGSFRILTSLFSPLDNIYFVYLDIFSVLSFVIIYMQRGTLRREKQSAILK</sequence>
<name>A0A1N5VQT8_9ARCH</name>
<dbReference type="EMBL" id="LT719092">
    <property type="protein sequence ID" value="SJK85261.1"/>
    <property type="molecule type" value="Genomic_DNA"/>
</dbReference>
<feature type="transmembrane region" description="Helical" evidence="6">
    <location>
        <begin position="150"/>
        <end position="172"/>
    </location>
</feature>
<feature type="transmembrane region" description="Helical" evidence="6">
    <location>
        <begin position="214"/>
        <end position="233"/>
    </location>
</feature>
<keyword evidence="4 6" id="KW-1133">Transmembrane helix</keyword>
<reference evidence="8 11" key="1">
    <citation type="submission" date="2016-04" db="EMBL/GenBank/DDBJ databases">
        <authorList>
            <person name="Evans L.H."/>
            <person name="Alamgir A."/>
            <person name="Owens N."/>
            <person name="Weber N.D."/>
            <person name="Virtaneva K."/>
            <person name="Barbian K."/>
            <person name="Babar A."/>
            <person name="Rosenke K."/>
        </authorList>
    </citation>
    <scope>NUCLEOTIDE SEQUENCE [LARGE SCALE GENOMIC DNA]</scope>
    <source>
        <strain evidence="8">S5</strain>
        <strain evidence="11">S5(T) (JCM 30642 \VKM B-2941)</strain>
    </source>
</reference>
<accession>A0A1N5VQT8</accession>
<dbReference type="PANTHER" id="PTHR42709">
    <property type="entry name" value="ALKALINE PHOSPHATASE LIKE PROTEIN"/>
    <property type="match status" value="1"/>
</dbReference>
<keyword evidence="2" id="KW-1003">Cell membrane</keyword>
<dbReference type="Proteomes" id="UP000195607">
    <property type="component" value="Chromosome I"/>
</dbReference>
<evidence type="ECO:0000313" key="10">
    <source>
        <dbReference type="Proteomes" id="UP000187822"/>
    </source>
</evidence>
<comment type="subcellular location">
    <subcellularLocation>
        <location evidence="1">Cell membrane</location>
        <topology evidence="1">Multi-pass membrane protein</topology>
    </subcellularLocation>
</comment>
<evidence type="ECO:0000256" key="6">
    <source>
        <dbReference type="SAM" id="Phobius"/>
    </source>
</evidence>
<dbReference type="AlphaFoldDB" id="A0A1N5VQT8"/>
<evidence type="ECO:0000256" key="1">
    <source>
        <dbReference type="ARBA" id="ARBA00004651"/>
    </source>
</evidence>
<dbReference type="KEGG" id="cdiv:CPM_1465"/>
<feature type="transmembrane region" description="Helical" evidence="6">
    <location>
        <begin position="56"/>
        <end position="73"/>
    </location>
</feature>
<evidence type="ECO:0000313" key="11">
    <source>
        <dbReference type="Proteomes" id="UP000195607"/>
    </source>
</evidence>
<reference evidence="9" key="2">
    <citation type="submission" date="2016-06" db="EMBL/GenBank/DDBJ databases">
        <authorList>
            <person name="Olsen C.W."/>
            <person name="Carey S."/>
            <person name="Hinshaw L."/>
            <person name="Karasin A.I."/>
        </authorList>
    </citation>
    <scope>NUCLEOTIDE SEQUENCE [LARGE SCALE GENOMIC DNA]</scope>
    <source>
        <strain evidence="9">PM4</strain>
    </source>
</reference>
<dbReference type="InterPro" id="IPR032816">
    <property type="entry name" value="VTT_dom"/>
</dbReference>
<dbReference type="EMBL" id="LT671858">
    <property type="protein sequence ID" value="SIM75168.1"/>
    <property type="molecule type" value="Genomic_DNA"/>
</dbReference>
<dbReference type="GeneID" id="41588712"/>
<organism evidence="8 11">
    <name type="scientific">Cuniculiplasma divulgatum</name>
    <dbReference type="NCBI Taxonomy" id="1673428"/>
    <lineage>
        <taxon>Archaea</taxon>
        <taxon>Methanobacteriati</taxon>
        <taxon>Thermoplasmatota</taxon>
        <taxon>Thermoplasmata</taxon>
        <taxon>Thermoplasmatales</taxon>
        <taxon>Cuniculiplasmataceae</taxon>
        <taxon>Cuniculiplasma</taxon>
    </lineage>
</organism>
<protein>
    <submittedName>
        <fullName evidence="8">DedA family protein</fullName>
    </submittedName>
</protein>
<feature type="transmembrane region" description="Helical" evidence="6">
    <location>
        <begin position="179"/>
        <end position="202"/>
    </location>
</feature>